<comment type="caution">
    <text evidence="4">The sequence shown here is derived from an EMBL/GenBank/DDBJ whole genome shotgun (WGS) entry which is preliminary data.</text>
</comment>
<name>A0ABX9SQG4_9GAMM</name>
<proteinExistence type="inferred from homology"/>
<dbReference type="PANTHER" id="PTHR30576:SF10">
    <property type="entry name" value="SLL5057 PROTEIN"/>
    <property type="match status" value="1"/>
</dbReference>
<accession>A0ABX9SQG4</accession>
<comment type="similarity">
    <text evidence="1">Belongs to the bacterial sugar transferase family.</text>
</comment>
<evidence type="ECO:0000313" key="5">
    <source>
        <dbReference type="Proteomes" id="UP000280955"/>
    </source>
</evidence>
<dbReference type="RefSeq" id="WP_015836407.1">
    <property type="nucleotide sequence ID" value="NC_012962.1"/>
</dbReference>
<evidence type="ECO:0000256" key="1">
    <source>
        <dbReference type="ARBA" id="ARBA00006464"/>
    </source>
</evidence>
<dbReference type="InterPro" id="IPR003362">
    <property type="entry name" value="Bact_transf"/>
</dbReference>
<dbReference type="Pfam" id="PF02397">
    <property type="entry name" value="Bac_transf"/>
    <property type="match status" value="1"/>
</dbReference>
<evidence type="ECO:0000313" key="4">
    <source>
        <dbReference type="EMBL" id="RKS60255.1"/>
    </source>
</evidence>
<dbReference type="EMBL" id="RBLJ01000002">
    <property type="protein sequence ID" value="RKS60255.1"/>
    <property type="molecule type" value="Genomic_DNA"/>
</dbReference>
<evidence type="ECO:0000256" key="2">
    <source>
        <dbReference type="SAM" id="Phobius"/>
    </source>
</evidence>
<feature type="domain" description="Bacterial sugar transferase" evidence="3">
    <location>
        <begin position="7"/>
        <end position="176"/>
    </location>
</feature>
<keyword evidence="2" id="KW-0472">Membrane</keyword>
<organism evidence="4 5">
    <name type="scientific">Photorhabdus asymbiotica</name>
    <dbReference type="NCBI Taxonomy" id="291112"/>
    <lineage>
        <taxon>Bacteria</taxon>
        <taxon>Pseudomonadati</taxon>
        <taxon>Pseudomonadota</taxon>
        <taxon>Gammaproteobacteria</taxon>
        <taxon>Enterobacterales</taxon>
        <taxon>Morganellaceae</taxon>
        <taxon>Photorhabdus</taxon>
    </lineage>
</organism>
<keyword evidence="2" id="KW-1133">Transmembrane helix</keyword>
<gene>
    <name evidence="4" type="ORF">BDD30_2405</name>
</gene>
<keyword evidence="2" id="KW-0812">Transmembrane</keyword>
<sequence>MTTLIIRIFDIIFSLTGLIITSPILFILTIIGLFDTGSPLFRQTRVGRFQKPFTLVKLRTMKIDTASVASHLANSSSITKFGSFLRKSKLDELPQLWNVLKGEMSLVGPRPCLFNQEELITERKLLNVFNVKPGITGLAQVNTVDMSTPKLLAEMDAHMINSLTLTDYFKYIIQTVAGKGSGDRVKY</sequence>
<keyword evidence="5" id="KW-1185">Reference proteome</keyword>
<protein>
    <submittedName>
        <fullName evidence="4">Lipopolysaccharide/colanic/teichoic acid biosynthesis glycosyltransferase</fullName>
    </submittedName>
</protein>
<dbReference type="PANTHER" id="PTHR30576">
    <property type="entry name" value="COLANIC BIOSYNTHESIS UDP-GLUCOSE LIPID CARRIER TRANSFERASE"/>
    <property type="match status" value="1"/>
</dbReference>
<dbReference type="Proteomes" id="UP000280955">
    <property type="component" value="Unassembled WGS sequence"/>
</dbReference>
<feature type="transmembrane region" description="Helical" evidence="2">
    <location>
        <begin position="12"/>
        <end position="34"/>
    </location>
</feature>
<evidence type="ECO:0000259" key="3">
    <source>
        <dbReference type="Pfam" id="PF02397"/>
    </source>
</evidence>
<reference evidence="4 5" key="1">
    <citation type="submission" date="2018-10" db="EMBL/GenBank/DDBJ databases">
        <title>Genomic Encyclopedia of Archaeal and Bacterial Type Strains, Phase II (KMG-II): from individual species to whole genera.</title>
        <authorList>
            <person name="Goeker M."/>
        </authorList>
    </citation>
    <scope>NUCLEOTIDE SEQUENCE [LARGE SCALE GENOMIC DNA]</scope>
    <source>
        <strain evidence="4 5">DSM 15149</strain>
    </source>
</reference>